<dbReference type="EMBL" id="LBMM01012555">
    <property type="protein sequence ID" value="KMQ86154.1"/>
    <property type="molecule type" value="Genomic_DNA"/>
</dbReference>
<dbReference type="STRING" id="67767.A0A0J7K7D0"/>
<dbReference type="InterPro" id="IPR025724">
    <property type="entry name" value="GAG-pre-integrase_dom"/>
</dbReference>
<dbReference type="InterPro" id="IPR036875">
    <property type="entry name" value="Znf_CCHC_sf"/>
</dbReference>
<accession>A0A0J7K7D0</accession>
<keyword evidence="1" id="KW-0862">Zinc</keyword>
<feature type="domain" description="CCHC-type" evidence="2">
    <location>
        <begin position="100"/>
        <end position="113"/>
    </location>
</feature>
<dbReference type="OrthoDB" id="7600563at2759"/>
<dbReference type="GO" id="GO:0003676">
    <property type="term" value="F:nucleic acid binding"/>
    <property type="evidence" value="ECO:0007669"/>
    <property type="project" value="InterPro"/>
</dbReference>
<comment type="caution">
    <text evidence="3">The sequence shown here is derived from an EMBL/GenBank/DDBJ whole genome shotgun (WGS) entry which is preliminary data.</text>
</comment>
<evidence type="ECO:0000313" key="4">
    <source>
        <dbReference type="Proteomes" id="UP000036403"/>
    </source>
</evidence>
<evidence type="ECO:0000256" key="1">
    <source>
        <dbReference type="PROSITE-ProRule" id="PRU00047"/>
    </source>
</evidence>
<evidence type="ECO:0000259" key="2">
    <source>
        <dbReference type="PROSITE" id="PS50158"/>
    </source>
</evidence>
<proteinExistence type="predicted"/>
<dbReference type="Pfam" id="PF14223">
    <property type="entry name" value="Retrotran_gag_2"/>
    <property type="match status" value="1"/>
</dbReference>
<reference evidence="3 4" key="1">
    <citation type="submission" date="2015-04" db="EMBL/GenBank/DDBJ databases">
        <title>Lasius niger genome sequencing.</title>
        <authorList>
            <person name="Konorov E.A."/>
            <person name="Nikitin M.A."/>
            <person name="Kirill M.V."/>
            <person name="Chang P."/>
        </authorList>
    </citation>
    <scope>NUCLEOTIDE SEQUENCE [LARGE SCALE GENOMIC DNA]</scope>
    <source>
        <tissue evidence="3">Whole</tissue>
    </source>
</reference>
<dbReference type="InterPro" id="IPR054722">
    <property type="entry name" value="PolX-like_BBD"/>
</dbReference>
<name>A0A0J7K7D0_LASNI</name>
<dbReference type="GO" id="GO:0008270">
    <property type="term" value="F:zinc ion binding"/>
    <property type="evidence" value="ECO:0007669"/>
    <property type="project" value="UniProtKB-KW"/>
</dbReference>
<dbReference type="Pfam" id="PF22936">
    <property type="entry name" value="Pol_BBD"/>
    <property type="match status" value="1"/>
</dbReference>
<dbReference type="PaxDb" id="67767-A0A0J7K7D0"/>
<dbReference type="Gene3D" id="4.10.60.10">
    <property type="entry name" value="Zinc finger, CCHC-type"/>
    <property type="match status" value="1"/>
</dbReference>
<keyword evidence="1" id="KW-0479">Metal-binding</keyword>
<dbReference type="Pfam" id="PF13976">
    <property type="entry name" value="gag_pre-integrs"/>
    <property type="match status" value="1"/>
</dbReference>
<dbReference type="PROSITE" id="PS50158">
    <property type="entry name" value="ZF_CCHC"/>
    <property type="match status" value="1"/>
</dbReference>
<dbReference type="PANTHER" id="PTHR47592:SF31">
    <property type="entry name" value="ZINC FINGER, CCHC-TYPE-RELATED"/>
    <property type="match status" value="1"/>
</dbReference>
<organism evidence="3 4">
    <name type="scientific">Lasius niger</name>
    <name type="common">Black garden ant</name>
    <dbReference type="NCBI Taxonomy" id="67767"/>
    <lineage>
        <taxon>Eukaryota</taxon>
        <taxon>Metazoa</taxon>
        <taxon>Ecdysozoa</taxon>
        <taxon>Arthropoda</taxon>
        <taxon>Hexapoda</taxon>
        <taxon>Insecta</taxon>
        <taxon>Pterygota</taxon>
        <taxon>Neoptera</taxon>
        <taxon>Endopterygota</taxon>
        <taxon>Hymenoptera</taxon>
        <taxon>Apocrita</taxon>
        <taxon>Aculeata</taxon>
        <taxon>Formicoidea</taxon>
        <taxon>Formicidae</taxon>
        <taxon>Formicinae</taxon>
        <taxon>Lasius</taxon>
        <taxon>Lasius</taxon>
    </lineage>
</organism>
<dbReference type="InterPro" id="IPR001878">
    <property type="entry name" value="Znf_CCHC"/>
</dbReference>
<dbReference type="Proteomes" id="UP000036403">
    <property type="component" value="Unassembled WGS sequence"/>
</dbReference>
<dbReference type="AlphaFoldDB" id="A0A0J7K7D0"/>
<sequence length="376" mass="42536">MEQHIITMQDLVDKLTALGEEIKDHLFVAMLLSSLPESYSTLITALESRPETELTLDLVKERLLDEYKRRKGVPDASEENTVLKASQKGGGTTGEGKKLCFFCHKQGHFKQDCIKYKKWKTKKENGEKANQVDAEEKQSGFICFSARQGKTQKNTWYIDFGATSHMTRNRTFFNVFESRKLPDVTLANGLSAQATGIGSGVMRCIDGNNREVNIKLNDVLYVPDLTESLLSVRKLTEKGLIVQFKDKECKIVKNNAVRVTAVLSSNMYALEAMPKAMAVKQISHTENCQHTWHRRFGHRHIHDVQLLQDKNLVSGIKIQDCGIREVCECCAKGKLTRNPFPKTSTNRATHVLDLVHTDLCGPMQTERKAILHDDDR</sequence>
<keyword evidence="1" id="KW-0863">Zinc-finger</keyword>
<gene>
    <name evidence="3" type="ORF">RF55_14962</name>
</gene>
<dbReference type="PANTHER" id="PTHR47592">
    <property type="entry name" value="PBF68 PROTEIN"/>
    <property type="match status" value="1"/>
</dbReference>
<keyword evidence="4" id="KW-1185">Reference proteome</keyword>
<evidence type="ECO:0000313" key="3">
    <source>
        <dbReference type="EMBL" id="KMQ86154.1"/>
    </source>
</evidence>
<dbReference type="SUPFAM" id="SSF57756">
    <property type="entry name" value="Retrovirus zinc finger-like domains"/>
    <property type="match status" value="1"/>
</dbReference>
<protein>
    <submittedName>
        <fullName evidence="3">Rna-dependent dna polymerase</fullName>
    </submittedName>
</protein>